<accession>A0ABR2UM40</accession>
<name>A0ABR2UM40_9PEZI</name>
<protein>
    <submittedName>
        <fullName evidence="1">Uncharacterized protein</fullName>
    </submittedName>
</protein>
<reference evidence="1 2" key="1">
    <citation type="journal article" date="2024" name="J. Plant Pathol.">
        <title>Sequence and assembly of the genome of Seiridium unicorne, isolate CBS 538.82, causal agent of cypress canker disease.</title>
        <authorList>
            <person name="Scali E."/>
            <person name="Rocca G.D."/>
            <person name="Danti R."/>
            <person name="Garbelotto M."/>
            <person name="Barberini S."/>
            <person name="Baroncelli R."/>
            <person name="Emiliani G."/>
        </authorList>
    </citation>
    <scope>NUCLEOTIDE SEQUENCE [LARGE SCALE GENOMIC DNA]</scope>
    <source>
        <strain evidence="1 2">BM-138-508</strain>
    </source>
</reference>
<gene>
    <name evidence="1" type="ORF">SUNI508_10509</name>
</gene>
<dbReference type="Proteomes" id="UP001408356">
    <property type="component" value="Unassembled WGS sequence"/>
</dbReference>
<sequence length="75" mass="8110">MSSSQKSHKASASARVLQNERISAWQQNHSTPINQQLIGSKSHDSLEKIARAEKAASAQIDCFNKRFGAGGSNGR</sequence>
<dbReference type="EMBL" id="JARVKF010000416">
    <property type="protein sequence ID" value="KAK9415485.1"/>
    <property type="molecule type" value="Genomic_DNA"/>
</dbReference>
<evidence type="ECO:0000313" key="1">
    <source>
        <dbReference type="EMBL" id="KAK9415485.1"/>
    </source>
</evidence>
<comment type="caution">
    <text evidence="1">The sequence shown here is derived from an EMBL/GenBank/DDBJ whole genome shotgun (WGS) entry which is preliminary data.</text>
</comment>
<organism evidence="1 2">
    <name type="scientific">Seiridium unicorne</name>
    <dbReference type="NCBI Taxonomy" id="138068"/>
    <lineage>
        <taxon>Eukaryota</taxon>
        <taxon>Fungi</taxon>
        <taxon>Dikarya</taxon>
        <taxon>Ascomycota</taxon>
        <taxon>Pezizomycotina</taxon>
        <taxon>Sordariomycetes</taxon>
        <taxon>Xylariomycetidae</taxon>
        <taxon>Amphisphaeriales</taxon>
        <taxon>Sporocadaceae</taxon>
        <taxon>Seiridium</taxon>
    </lineage>
</organism>
<keyword evidence="2" id="KW-1185">Reference proteome</keyword>
<evidence type="ECO:0000313" key="2">
    <source>
        <dbReference type="Proteomes" id="UP001408356"/>
    </source>
</evidence>
<proteinExistence type="predicted"/>